<reference evidence="4" key="1">
    <citation type="journal article" date="2019" name="Int. J. Syst. Evol. Microbiol.">
        <title>The Global Catalogue of Microorganisms (GCM) 10K type strain sequencing project: providing services to taxonomists for standard genome sequencing and annotation.</title>
        <authorList>
            <consortium name="The Broad Institute Genomics Platform"/>
            <consortium name="The Broad Institute Genome Sequencing Center for Infectious Disease"/>
            <person name="Wu L."/>
            <person name="Ma J."/>
        </authorList>
    </citation>
    <scope>NUCLEOTIDE SEQUENCE [LARGE SCALE GENOMIC DNA]</scope>
    <source>
        <strain evidence="4">KCTC 15012</strain>
    </source>
</reference>
<sequence length="1288" mass="137452">MTPAAAAAPGWLPVLLLGLLVLLLIALAVAAIVLWRRHRAARDKAPPPTPARALRRQVRQALGTLARLGDAGADPYAVPWIVALGAEGADTPRLLAAIDSAAPAEASVIPGAGAVHFLPQGAVFHAGDSLIERPGGLDHWRQLVRLLAECRPHRPLDGLVVVLPADALSGPAALPFDRVAEWGARLCTLIAAAQGLTGLRVPVSIVIDRCDRLPGLAALIGALPEAARDAPLGWANPYALETAFQPDWADQAVETVAAGLSDLGIQLLLGETAPADPDPLLLAPSEVRALLPRLKPLLAAMFQPSAYHEAFLFRGLFLAGASDDEGPGQAFVPGLFNHRVFREFQLVRPVRGLLTRRTRRLRLTQAALAASLLAAAAGLTALAVGAPRRAFSFETLLTTIQSDLTHRRQSVQRLDIDAVRGAASRLLQGLARLDVETVTTPLAPLAYLYNPDHDLIEAIAIGYGAIVVSEMHRRFETRLDDILTGPADLPDGGDPIDSLARTVDALAEFDDVYRTYQDLPQLRSSAALDKVAGYTLALSLGDTFQQNDRTYREAMGITSMPALDHARQTIGAALRRQFAAAYQAKFDIGALRRRLDRIAVLSRGGDRAMAPLDLLVDLRGQLQAIGDDLDSHNYGWINGEGADLGPRLNGLLDRLAGLQLVEGGDVAALRAMGEEQIRTARRTLIDTLSRQSLPQIRVEGGKVVLADSLAALKQQLDALMAHPVMSEPLAGPAELRTGARPLLWDLPGLKQATRLTEDQITLIAADLPRFPPALAGVVERAATEQAGLRITAAIAAAAQPAERVLTGPYQMDTELKALIGVQQPLTGLADQLFQARLDRVALRLGDTVQTQALRLLGEIDRLSAGLILTAAPPDFSWWDGSLPVAARAFRASSLPELSLTLEGEREVLTRLSRDGAEPLLRLIATFAAEDGNRPLVAKWQGIARAIARDGQKDQNASLRQLENFILTAIDRLDPAQCRALAAAPPTPGGDLFALELDRLKANLGQRCVALAGERIRARYAEIQTLFNQTLARRFPFSADARPEAPRAEALAVRRFFWALDQAPLPARAELAAAAGGPAADFAAALTAAETALAPMLVDPTLDQPLAYAVSAEFRANPANDSGGNQVIEWTLECGPGQGLSSRDPKKSVVWSSGQPVRLSVRFAANAPGIPAADPQGRYRVDGATARWEANDPWALLSLIAAQGIGDGQGFDLADRRPHLLGLDVELQRNPAAAPGAALLPHARLYLRLGLDAVIRRPGKPEERSPLLLPVFPVAAPGAEGGAPQRLEP</sequence>
<evidence type="ECO:0000256" key="1">
    <source>
        <dbReference type="SAM" id="Phobius"/>
    </source>
</evidence>
<dbReference type="Pfam" id="PF14331">
    <property type="entry name" value="IcmF-related_N"/>
    <property type="match status" value="1"/>
</dbReference>
<dbReference type="PANTHER" id="PTHR36153:SF1">
    <property type="entry name" value="TYPE VI SECRETION SYSTEM COMPONENT TSSM1"/>
    <property type="match status" value="1"/>
</dbReference>
<organism evidence="3 4">
    <name type="scientific">Phaeospirillum tilakii</name>
    <dbReference type="NCBI Taxonomy" id="741673"/>
    <lineage>
        <taxon>Bacteria</taxon>
        <taxon>Pseudomonadati</taxon>
        <taxon>Pseudomonadota</taxon>
        <taxon>Alphaproteobacteria</taxon>
        <taxon>Rhodospirillales</taxon>
        <taxon>Rhodospirillaceae</taxon>
        <taxon>Phaeospirillum</taxon>
    </lineage>
</organism>
<dbReference type="RefSeq" id="WP_377314914.1">
    <property type="nucleotide sequence ID" value="NZ_JBHUIY010000006.1"/>
</dbReference>
<dbReference type="InterPro" id="IPR053156">
    <property type="entry name" value="T6SS_TssM-like"/>
</dbReference>
<evidence type="ECO:0000259" key="2">
    <source>
        <dbReference type="Pfam" id="PF14331"/>
    </source>
</evidence>
<keyword evidence="1" id="KW-0812">Transmembrane</keyword>
<gene>
    <name evidence="3" type="ORF">ACFSNB_04885</name>
</gene>
<dbReference type="Proteomes" id="UP001597296">
    <property type="component" value="Unassembled WGS sequence"/>
</dbReference>
<name>A0ABW5C8F5_9PROT</name>
<dbReference type="InterPro" id="IPR025743">
    <property type="entry name" value="TssM1_N"/>
</dbReference>
<keyword evidence="4" id="KW-1185">Reference proteome</keyword>
<evidence type="ECO:0000313" key="3">
    <source>
        <dbReference type="EMBL" id="MFD2233133.1"/>
    </source>
</evidence>
<dbReference type="PANTHER" id="PTHR36153">
    <property type="entry name" value="INNER MEMBRANE PROTEIN-RELATED"/>
    <property type="match status" value="1"/>
</dbReference>
<feature type="transmembrane region" description="Helical" evidence="1">
    <location>
        <begin position="366"/>
        <end position="386"/>
    </location>
</feature>
<proteinExistence type="predicted"/>
<keyword evidence="1" id="KW-1133">Transmembrane helix</keyword>
<keyword evidence="1" id="KW-0472">Membrane</keyword>
<protein>
    <submittedName>
        <fullName evidence="3">Type VI secretion system protein</fullName>
    </submittedName>
</protein>
<comment type="caution">
    <text evidence="3">The sequence shown here is derived from an EMBL/GenBank/DDBJ whole genome shotgun (WGS) entry which is preliminary data.</text>
</comment>
<feature type="transmembrane region" description="Helical" evidence="1">
    <location>
        <begin position="12"/>
        <end position="35"/>
    </location>
</feature>
<accession>A0ABW5C8F5</accession>
<feature type="domain" description="Type VI secretion system component TssM1 N-terminal" evidence="2">
    <location>
        <begin position="139"/>
        <end position="322"/>
    </location>
</feature>
<evidence type="ECO:0000313" key="4">
    <source>
        <dbReference type="Proteomes" id="UP001597296"/>
    </source>
</evidence>
<dbReference type="EMBL" id="JBHUIY010000006">
    <property type="protein sequence ID" value="MFD2233133.1"/>
    <property type="molecule type" value="Genomic_DNA"/>
</dbReference>